<dbReference type="OrthoDB" id="543156at2759"/>
<evidence type="ECO:0000259" key="1">
    <source>
        <dbReference type="Pfam" id="PF01965"/>
    </source>
</evidence>
<sequence length="230" mass="25060">MSTVEFPPPIRPLGELPTIYGVIIYPGFQSLDVFGPLDALNSLSLHYPLQLAVIAETLDPVSTKPPAHLENPSSNFSQSIVPTHTFDTAPAVDVLVVPGGLGNRDPMNVGAAIAYIEKIYPTLQYLITVCTGSGLAAQAGVLDGRRATTNKRAWARTTQLRPQVRWVAHARWVIDGNIWTSSGVSAGIDVIFAFMGEVYGEEVATSISNFLEYERHMDSAWDPFSDLYNL</sequence>
<dbReference type="InterPro" id="IPR029062">
    <property type="entry name" value="Class_I_gatase-like"/>
</dbReference>
<dbReference type="PANTHER" id="PTHR43130">
    <property type="entry name" value="ARAC-FAMILY TRANSCRIPTIONAL REGULATOR"/>
    <property type="match status" value="1"/>
</dbReference>
<reference evidence="3" key="1">
    <citation type="submission" date="2014-04" db="EMBL/GenBank/DDBJ databases">
        <title>Evolutionary Origins and Diversification of the Mycorrhizal Mutualists.</title>
        <authorList>
            <consortium name="DOE Joint Genome Institute"/>
            <consortium name="Mycorrhizal Genomics Consortium"/>
            <person name="Kohler A."/>
            <person name="Kuo A."/>
            <person name="Nagy L.G."/>
            <person name="Floudas D."/>
            <person name="Copeland A."/>
            <person name="Barry K.W."/>
            <person name="Cichocki N."/>
            <person name="Veneault-Fourrey C."/>
            <person name="LaButti K."/>
            <person name="Lindquist E.A."/>
            <person name="Lipzen A."/>
            <person name="Lundell T."/>
            <person name="Morin E."/>
            <person name="Murat C."/>
            <person name="Riley R."/>
            <person name="Ohm R."/>
            <person name="Sun H."/>
            <person name="Tunlid A."/>
            <person name="Henrissat B."/>
            <person name="Grigoriev I.V."/>
            <person name="Hibbett D.S."/>
            <person name="Martin F."/>
        </authorList>
    </citation>
    <scope>NUCLEOTIDE SEQUENCE [LARGE SCALE GENOMIC DNA]</scope>
    <source>
        <strain evidence="3">FD-334 SS-4</strain>
    </source>
</reference>
<dbReference type="Proteomes" id="UP000054270">
    <property type="component" value="Unassembled WGS sequence"/>
</dbReference>
<dbReference type="CDD" id="cd03139">
    <property type="entry name" value="GATase1_PfpI_2"/>
    <property type="match status" value="1"/>
</dbReference>
<dbReference type="EMBL" id="KN817625">
    <property type="protein sequence ID" value="KJA16241.1"/>
    <property type="molecule type" value="Genomic_DNA"/>
</dbReference>
<dbReference type="SUPFAM" id="SSF52317">
    <property type="entry name" value="Class I glutamine amidotransferase-like"/>
    <property type="match status" value="1"/>
</dbReference>
<proteinExistence type="predicted"/>
<dbReference type="Pfam" id="PF01965">
    <property type="entry name" value="DJ-1_PfpI"/>
    <property type="match status" value="1"/>
</dbReference>
<dbReference type="OMA" id="DMIGPYE"/>
<gene>
    <name evidence="2" type="ORF">HYPSUDRAFT_47553</name>
</gene>
<dbReference type="PANTHER" id="PTHR43130:SF15">
    <property type="entry name" value="THIJ_PFPI FAMILY PROTEIN (AFU_ORTHOLOGUE AFUA_5G14240)"/>
    <property type="match status" value="1"/>
</dbReference>
<protein>
    <recommendedName>
        <fullName evidence="1">DJ-1/PfpI domain-containing protein</fullName>
    </recommendedName>
</protein>
<keyword evidence="3" id="KW-1185">Reference proteome</keyword>
<name>A0A0D2NI01_HYPSF</name>
<dbReference type="Gene3D" id="3.40.50.880">
    <property type="match status" value="1"/>
</dbReference>
<dbReference type="STRING" id="945553.A0A0D2NI01"/>
<dbReference type="InterPro" id="IPR002818">
    <property type="entry name" value="DJ-1/PfpI"/>
</dbReference>
<feature type="domain" description="DJ-1/PfpI" evidence="1">
    <location>
        <begin position="22"/>
        <end position="195"/>
    </location>
</feature>
<accession>A0A0D2NI01</accession>
<evidence type="ECO:0000313" key="3">
    <source>
        <dbReference type="Proteomes" id="UP000054270"/>
    </source>
</evidence>
<dbReference type="AlphaFoldDB" id="A0A0D2NI01"/>
<organism evidence="2 3">
    <name type="scientific">Hypholoma sublateritium (strain FD-334 SS-4)</name>
    <dbReference type="NCBI Taxonomy" id="945553"/>
    <lineage>
        <taxon>Eukaryota</taxon>
        <taxon>Fungi</taxon>
        <taxon>Dikarya</taxon>
        <taxon>Basidiomycota</taxon>
        <taxon>Agaricomycotina</taxon>
        <taxon>Agaricomycetes</taxon>
        <taxon>Agaricomycetidae</taxon>
        <taxon>Agaricales</taxon>
        <taxon>Agaricineae</taxon>
        <taxon>Strophariaceae</taxon>
        <taxon>Hypholoma</taxon>
    </lineage>
</organism>
<dbReference type="InterPro" id="IPR052158">
    <property type="entry name" value="INH-QAR"/>
</dbReference>
<evidence type="ECO:0000313" key="2">
    <source>
        <dbReference type="EMBL" id="KJA16241.1"/>
    </source>
</evidence>